<evidence type="ECO:0000256" key="2">
    <source>
        <dbReference type="ARBA" id="ARBA00004434"/>
    </source>
</evidence>
<evidence type="ECO:0000313" key="11">
    <source>
        <dbReference type="Proteomes" id="UP000070544"/>
    </source>
</evidence>
<evidence type="ECO:0000313" key="10">
    <source>
        <dbReference type="EMBL" id="KXS13826.1"/>
    </source>
</evidence>
<gene>
    <name evidence="10" type="ORF">M427DRAFT_100038</name>
</gene>
<comment type="function">
    <text evidence="1 9">Component of the MICOS complex, a large protein complex of the mitochondrial inner membrane that plays crucial roles in the maintenance of crista junctions, inner membrane architecture, and formation of contact sites to the outer membrane.</text>
</comment>
<evidence type="ECO:0000256" key="9">
    <source>
        <dbReference type="RuleBase" id="RU363011"/>
    </source>
</evidence>
<feature type="transmembrane region" description="Helical" evidence="9">
    <location>
        <begin position="14"/>
        <end position="33"/>
    </location>
</feature>
<keyword evidence="11" id="KW-1185">Reference proteome</keyword>
<dbReference type="EMBL" id="KQ965773">
    <property type="protein sequence ID" value="KXS13826.1"/>
    <property type="molecule type" value="Genomic_DNA"/>
</dbReference>
<keyword evidence="5 9" id="KW-0999">Mitochondrion inner membrane</keyword>
<organism evidence="10 11">
    <name type="scientific">Gonapodya prolifera (strain JEL478)</name>
    <name type="common">Monoblepharis prolifera</name>
    <dbReference type="NCBI Taxonomy" id="1344416"/>
    <lineage>
        <taxon>Eukaryota</taxon>
        <taxon>Fungi</taxon>
        <taxon>Fungi incertae sedis</taxon>
        <taxon>Chytridiomycota</taxon>
        <taxon>Chytridiomycota incertae sedis</taxon>
        <taxon>Monoblepharidomycetes</taxon>
        <taxon>Monoblepharidales</taxon>
        <taxon>Gonapodyaceae</taxon>
        <taxon>Gonapodya</taxon>
    </lineage>
</organism>
<dbReference type="Pfam" id="PF04418">
    <property type="entry name" value="DUF543"/>
    <property type="match status" value="1"/>
</dbReference>
<evidence type="ECO:0000256" key="5">
    <source>
        <dbReference type="ARBA" id="ARBA00022792"/>
    </source>
</evidence>
<feature type="non-terminal residue" evidence="10">
    <location>
        <position position="1"/>
    </location>
</feature>
<keyword evidence="8 9" id="KW-0472">Membrane</keyword>
<name>A0A139AAK3_GONPJ</name>
<proteinExistence type="inferred from homology"/>
<evidence type="ECO:0000256" key="1">
    <source>
        <dbReference type="ARBA" id="ARBA00002689"/>
    </source>
</evidence>
<evidence type="ECO:0000256" key="6">
    <source>
        <dbReference type="ARBA" id="ARBA00022989"/>
    </source>
</evidence>
<evidence type="ECO:0000256" key="4">
    <source>
        <dbReference type="ARBA" id="ARBA00022692"/>
    </source>
</evidence>
<evidence type="ECO:0000256" key="7">
    <source>
        <dbReference type="ARBA" id="ARBA00023128"/>
    </source>
</evidence>
<keyword evidence="7 9" id="KW-0496">Mitochondrion</keyword>
<evidence type="ECO:0000256" key="8">
    <source>
        <dbReference type="ARBA" id="ARBA00023136"/>
    </source>
</evidence>
<evidence type="ECO:0000256" key="3">
    <source>
        <dbReference type="ARBA" id="ARBA00006792"/>
    </source>
</evidence>
<dbReference type="GO" id="GO:0061617">
    <property type="term" value="C:MICOS complex"/>
    <property type="evidence" value="ECO:0007669"/>
    <property type="project" value="UniProtKB-UniRule"/>
</dbReference>
<protein>
    <recommendedName>
        <fullName evidence="9">MICOS complex subunit MIC10</fullName>
    </recommendedName>
</protein>
<keyword evidence="4 9" id="KW-0812">Transmembrane</keyword>
<dbReference type="PANTHER" id="PTHR21304:SF0">
    <property type="entry name" value="MICOS COMPLEX SUBUNIT MIC10"/>
    <property type="match status" value="1"/>
</dbReference>
<dbReference type="InterPro" id="IPR007512">
    <property type="entry name" value="Mic10"/>
</dbReference>
<dbReference type="AlphaFoldDB" id="A0A139AAK3"/>
<comment type="subunit">
    <text evidence="9">Component of the mitochondrial contact site and cristae organizing system (MICOS) complex.</text>
</comment>
<reference evidence="10 11" key="1">
    <citation type="journal article" date="2015" name="Genome Biol. Evol.">
        <title>Phylogenomic analyses indicate that early fungi evolved digesting cell walls of algal ancestors of land plants.</title>
        <authorList>
            <person name="Chang Y."/>
            <person name="Wang S."/>
            <person name="Sekimoto S."/>
            <person name="Aerts A.L."/>
            <person name="Choi C."/>
            <person name="Clum A."/>
            <person name="LaButti K.M."/>
            <person name="Lindquist E.A."/>
            <person name="Yee Ngan C."/>
            <person name="Ohm R.A."/>
            <person name="Salamov A.A."/>
            <person name="Grigoriev I.V."/>
            <person name="Spatafora J.W."/>
            <person name="Berbee M.L."/>
        </authorList>
    </citation>
    <scope>NUCLEOTIDE SEQUENCE [LARGE SCALE GENOMIC DNA]</scope>
    <source>
        <strain evidence="10 11">JEL478</strain>
    </source>
</reference>
<sequence length="73" mass="8049">NLPHGKYDRCLSNLFIKGGIGLSAGVVLSVVFFRKRTWPIPLSTGIGLGISFSECERQFNPVSVEEGQKSHSW</sequence>
<keyword evidence="6 9" id="KW-1133">Transmembrane helix</keyword>
<dbReference type="PANTHER" id="PTHR21304">
    <property type="entry name" value="MICOS COMPLEX SUBUNIT MIC10"/>
    <property type="match status" value="1"/>
</dbReference>
<dbReference type="OrthoDB" id="1916310at2759"/>
<accession>A0A139AAK3</accession>
<dbReference type="Proteomes" id="UP000070544">
    <property type="component" value="Unassembled WGS sequence"/>
</dbReference>
<comment type="similarity">
    <text evidence="3 9">Belongs to the MICOS complex subunit Mic10 family.</text>
</comment>
<comment type="subcellular location">
    <subcellularLocation>
        <location evidence="2 9">Mitochondrion inner membrane</location>
        <topology evidence="2 9">Single-pass membrane protein</topology>
    </subcellularLocation>
</comment>
<dbReference type="STRING" id="1344416.A0A139AAK3"/>